<name>A0A9D0ZZT8_9ACTN</name>
<evidence type="ECO:0000313" key="7">
    <source>
        <dbReference type="EMBL" id="HIR01347.1"/>
    </source>
</evidence>
<evidence type="ECO:0000256" key="4">
    <source>
        <dbReference type="ARBA" id="ARBA00022723"/>
    </source>
</evidence>
<dbReference type="Gene3D" id="1.10.600.10">
    <property type="entry name" value="Farnesyl Diphosphate Synthase"/>
    <property type="match status" value="1"/>
</dbReference>
<dbReference type="GO" id="GO:0008299">
    <property type="term" value="P:isoprenoid biosynthetic process"/>
    <property type="evidence" value="ECO:0007669"/>
    <property type="project" value="InterPro"/>
</dbReference>
<evidence type="ECO:0000256" key="3">
    <source>
        <dbReference type="ARBA" id="ARBA00022679"/>
    </source>
</evidence>
<accession>A0A9D0ZZT8</accession>
<organism evidence="7 8">
    <name type="scientific">Candidatus Aveggerthella stercoripullorum</name>
    <dbReference type="NCBI Taxonomy" id="2840688"/>
    <lineage>
        <taxon>Bacteria</taxon>
        <taxon>Bacillati</taxon>
        <taxon>Actinomycetota</taxon>
        <taxon>Coriobacteriia</taxon>
        <taxon>Eggerthellales</taxon>
        <taxon>Eggerthellaceae</taxon>
        <taxon>Eggerthellaceae incertae sedis</taxon>
        <taxon>Candidatus Aveggerthella</taxon>
    </lineage>
</organism>
<keyword evidence="4" id="KW-0479">Metal-binding</keyword>
<dbReference type="PANTHER" id="PTHR12001">
    <property type="entry name" value="GERANYLGERANYL PYROPHOSPHATE SYNTHASE"/>
    <property type="match status" value="1"/>
</dbReference>
<dbReference type="Pfam" id="PF00348">
    <property type="entry name" value="polyprenyl_synt"/>
    <property type="match status" value="1"/>
</dbReference>
<evidence type="ECO:0000256" key="5">
    <source>
        <dbReference type="ARBA" id="ARBA00022842"/>
    </source>
</evidence>
<dbReference type="PANTHER" id="PTHR12001:SF85">
    <property type="entry name" value="SHORT CHAIN ISOPRENYL DIPHOSPHATE SYNTHASE"/>
    <property type="match status" value="1"/>
</dbReference>
<dbReference type="SUPFAM" id="SSF48576">
    <property type="entry name" value="Terpenoid synthases"/>
    <property type="match status" value="1"/>
</dbReference>
<comment type="cofactor">
    <cofactor evidence="1">
        <name>Mg(2+)</name>
        <dbReference type="ChEBI" id="CHEBI:18420"/>
    </cofactor>
</comment>
<dbReference type="AlphaFoldDB" id="A0A9D0ZZT8"/>
<comment type="caution">
    <text evidence="7">The sequence shown here is derived from an EMBL/GenBank/DDBJ whole genome shotgun (WGS) entry which is preliminary data.</text>
</comment>
<keyword evidence="5" id="KW-0460">Magnesium</keyword>
<reference evidence="7" key="2">
    <citation type="journal article" date="2021" name="PeerJ">
        <title>Extensive microbial diversity within the chicken gut microbiome revealed by metagenomics and culture.</title>
        <authorList>
            <person name="Gilroy R."/>
            <person name="Ravi A."/>
            <person name="Getino M."/>
            <person name="Pursley I."/>
            <person name="Horton D.L."/>
            <person name="Alikhan N.F."/>
            <person name="Baker D."/>
            <person name="Gharbi K."/>
            <person name="Hall N."/>
            <person name="Watson M."/>
            <person name="Adriaenssens E.M."/>
            <person name="Foster-Nyarko E."/>
            <person name="Jarju S."/>
            <person name="Secka A."/>
            <person name="Antonio M."/>
            <person name="Oren A."/>
            <person name="Chaudhuri R.R."/>
            <person name="La Ragione R."/>
            <person name="Hildebrand F."/>
            <person name="Pallen M.J."/>
        </authorList>
    </citation>
    <scope>NUCLEOTIDE SEQUENCE</scope>
    <source>
        <strain evidence="7">ChiGjej1B1-2707</strain>
    </source>
</reference>
<evidence type="ECO:0000256" key="6">
    <source>
        <dbReference type="RuleBase" id="RU004466"/>
    </source>
</evidence>
<dbReference type="SFLD" id="SFLDS00005">
    <property type="entry name" value="Isoprenoid_Synthase_Type_I"/>
    <property type="match status" value="1"/>
</dbReference>
<dbReference type="Proteomes" id="UP000824261">
    <property type="component" value="Unassembled WGS sequence"/>
</dbReference>
<dbReference type="GO" id="GO:0004659">
    <property type="term" value="F:prenyltransferase activity"/>
    <property type="evidence" value="ECO:0007669"/>
    <property type="project" value="InterPro"/>
</dbReference>
<dbReference type="PROSITE" id="PS00723">
    <property type="entry name" value="POLYPRENYL_SYNTHASE_1"/>
    <property type="match status" value="1"/>
</dbReference>
<sequence length="349" mass="38087">MTTINEIMAAAAVRPTNFADYLNAFAAQVGDLVNSYLPTGTHPDMDRYLYTPLKEYSKNGGKRHRPLICFAGCLAVGGDVDRAMSAAAAIEHFHTAALIHDDIADEAELRRGEPCMHLTEGIGLAINAGDLALSLVNGTVVNDPRLDSDTKVRVIDELIRMTRHTIEGQALDIGWARDGRYDLKTEDYLTMATHKTAHYSGAVPLAVGAIVGGGAEPEIEGLRAYGLACGLAFQIQDDLLNLIGSEESTKKDFRNDITEGKRTLVVVHALQHSDQRDRLIEILSAKEKDPAVLAEAVAIMEASGSIQYARSYAEDLTEKAKARLVKEVRPSDARDLLASMADWFVHRFN</sequence>
<evidence type="ECO:0000256" key="2">
    <source>
        <dbReference type="ARBA" id="ARBA00006706"/>
    </source>
</evidence>
<dbReference type="EMBL" id="DVGB01000044">
    <property type="protein sequence ID" value="HIR01347.1"/>
    <property type="molecule type" value="Genomic_DNA"/>
</dbReference>
<dbReference type="InterPro" id="IPR033749">
    <property type="entry name" value="Polyprenyl_synt_CS"/>
</dbReference>
<evidence type="ECO:0000256" key="1">
    <source>
        <dbReference type="ARBA" id="ARBA00001946"/>
    </source>
</evidence>
<keyword evidence="3 6" id="KW-0808">Transferase</keyword>
<reference evidence="7" key="1">
    <citation type="submission" date="2020-10" db="EMBL/GenBank/DDBJ databases">
        <authorList>
            <person name="Gilroy R."/>
        </authorList>
    </citation>
    <scope>NUCLEOTIDE SEQUENCE</scope>
    <source>
        <strain evidence="7">ChiGjej1B1-2707</strain>
    </source>
</reference>
<proteinExistence type="inferred from homology"/>
<protein>
    <submittedName>
        <fullName evidence="7">Polyprenyl synthetase family protein</fullName>
    </submittedName>
</protein>
<dbReference type="InterPro" id="IPR000092">
    <property type="entry name" value="Polyprenyl_synt"/>
</dbReference>
<dbReference type="SFLD" id="SFLDG01017">
    <property type="entry name" value="Polyprenyl_Transferase_Like"/>
    <property type="match status" value="1"/>
</dbReference>
<dbReference type="GO" id="GO:0046872">
    <property type="term" value="F:metal ion binding"/>
    <property type="evidence" value="ECO:0007669"/>
    <property type="project" value="UniProtKB-KW"/>
</dbReference>
<gene>
    <name evidence="7" type="ORF">IAA69_03695</name>
</gene>
<comment type="similarity">
    <text evidence="2 6">Belongs to the FPP/GGPP synthase family.</text>
</comment>
<evidence type="ECO:0000313" key="8">
    <source>
        <dbReference type="Proteomes" id="UP000824261"/>
    </source>
</evidence>
<dbReference type="CDD" id="cd00685">
    <property type="entry name" value="Trans_IPPS_HT"/>
    <property type="match status" value="1"/>
</dbReference>
<dbReference type="InterPro" id="IPR008949">
    <property type="entry name" value="Isoprenoid_synthase_dom_sf"/>
</dbReference>